<dbReference type="GO" id="GO:1902936">
    <property type="term" value="F:phosphatidylinositol bisphosphate binding"/>
    <property type="evidence" value="ECO:0007669"/>
    <property type="project" value="TreeGrafter"/>
</dbReference>
<comment type="caution">
    <text evidence="2">The sequence shown here is derived from an EMBL/GenBank/DDBJ whole genome shotgun (WGS) entry which is preliminary data.</text>
</comment>
<dbReference type="PROSITE" id="PS50191">
    <property type="entry name" value="CRAL_TRIO"/>
    <property type="match status" value="1"/>
</dbReference>
<protein>
    <submittedName>
        <fullName evidence="2">Alpha-tocopherol transfer protein-like</fullName>
    </submittedName>
</protein>
<evidence type="ECO:0000313" key="3">
    <source>
        <dbReference type="Proteomes" id="UP000198287"/>
    </source>
</evidence>
<evidence type="ECO:0000259" key="1">
    <source>
        <dbReference type="PROSITE" id="PS50191"/>
    </source>
</evidence>
<name>A0A226ETC6_FOLCA</name>
<dbReference type="InterPro" id="IPR001251">
    <property type="entry name" value="CRAL-TRIO_dom"/>
</dbReference>
<dbReference type="AlphaFoldDB" id="A0A226ETC6"/>
<dbReference type="PANTHER" id="PTHR10174">
    <property type="entry name" value="ALPHA-TOCOPHEROL TRANSFER PROTEIN-RELATED"/>
    <property type="match status" value="1"/>
</dbReference>
<dbReference type="SMART" id="SM00516">
    <property type="entry name" value="SEC14"/>
    <property type="match status" value="1"/>
</dbReference>
<sequence length="290" mass="33948">MYHTIYYFLVANINHAFQTHHLLTSLIHAMSTLNKRIKLDLLKSKISEHEKLQKFEDILDNAVLDGFLRGKRYNVEATLKSLEYFMYVRTQKYKAFTQKYLNPLSSTFLNVGKFKILKGKDAQGRRVGVDRFNLWDTRKYSVDEVMAEIVMVVDEAIRSYLVDSDRNDVVLIFDCEGISFDKARHGTPTRVFQALDLFMNSVPIRPAGLHLINVGHFVYFLIRIFKRFMKEKISNRIQVHATLDSLHEHVPKLILPRSLGGELDNEYAFETELVSRIRNNSEFYKRIADY</sequence>
<dbReference type="Gene3D" id="1.20.5.1200">
    <property type="entry name" value="Alpha-tocopherol transfer"/>
    <property type="match status" value="1"/>
</dbReference>
<evidence type="ECO:0000313" key="2">
    <source>
        <dbReference type="EMBL" id="OXA60314.1"/>
    </source>
</evidence>
<keyword evidence="3" id="KW-1185">Reference proteome</keyword>
<dbReference type="SUPFAM" id="SSF52087">
    <property type="entry name" value="CRAL/TRIO domain"/>
    <property type="match status" value="1"/>
</dbReference>
<reference evidence="2 3" key="1">
    <citation type="submission" date="2015-12" db="EMBL/GenBank/DDBJ databases">
        <title>The genome of Folsomia candida.</title>
        <authorList>
            <person name="Faddeeva A."/>
            <person name="Derks M.F."/>
            <person name="Anvar Y."/>
            <person name="Smit S."/>
            <person name="Van Straalen N."/>
            <person name="Roelofs D."/>
        </authorList>
    </citation>
    <scope>NUCLEOTIDE SEQUENCE [LARGE SCALE GENOMIC DNA]</scope>
    <source>
        <strain evidence="2 3">VU population</strain>
        <tissue evidence="2">Whole body</tissue>
    </source>
</reference>
<dbReference type="PRINTS" id="PR00180">
    <property type="entry name" value="CRETINALDHBP"/>
</dbReference>
<dbReference type="Gene3D" id="3.40.525.10">
    <property type="entry name" value="CRAL-TRIO lipid binding domain"/>
    <property type="match status" value="1"/>
</dbReference>
<dbReference type="Pfam" id="PF00650">
    <property type="entry name" value="CRAL_TRIO"/>
    <property type="match status" value="1"/>
</dbReference>
<dbReference type="Proteomes" id="UP000198287">
    <property type="component" value="Unassembled WGS sequence"/>
</dbReference>
<dbReference type="OMA" id="NEYAFET"/>
<proteinExistence type="predicted"/>
<dbReference type="EMBL" id="LNIX01000002">
    <property type="protein sequence ID" value="OXA60314.1"/>
    <property type="molecule type" value="Genomic_DNA"/>
</dbReference>
<dbReference type="PANTHER" id="PTHR10174:SF130">
    <property type="entry name" value="ALPHA-TOCOPHEROL TRANSFER PROTEIN-LIKE"/>
    <property type="match status" value="1"/>
</dbReference>
<accession>A0A226ETC6</accession>
<dbReference type="GO" id="GO:0016020">
    <property type="term" value="C:membrane"/>
    <property type="evidence" value="ECO:0007669"/>
    <property type="project" value="TreeGrafter"/>
</dbReference>
<gene>
    <name evidence="2" type="ORF">Fcan01_04659</name>
</gene>
<dbReference type="OrthoDB" id="6682367at2759"/>
<organism evidence="2 3">
    <name type="scientific">Folsomia candida</name>
    <name type="common">Springtail</name>
    <dbReference type="NCBI Taxonomy" id="158441"/>
    <lineage>
        <taxon>Eukaryota</taxon>
        <taxon>Metazoa</taxon>
        <taxon>Ecdysozoa</taxon>
        <taxon>Arthropoda</taxon>
        <taxon>Hexapoda</taxon>
        <taxon>Collembola</taxon>
        <taxon>Entomobryomorpha</taxon>
        <taxon>Isotomoidea</taxon>
        <taxon>Isotomidae</taxon>
        <taxon>Proisotominae</taxon>
        <taxon>Folsomia</taxon>
    </lineage>
</organism>
<dbReference type="CDD" id="cd00170">
    <property type="entry name" value="SEC14"/>
    <property type="match status" value="1"/>
</dbReference>
<dbReference type="InterPro" id="IPR036865">
    <property type="entry name" value="CRAL-TRIO_dom_sf"/>
</dbReference>
<feature type="domain" description="CRAL-TRIO" evidence="1">
    <location>
        <begin position="105"/>
        <end position="267"/>
    </location>
</feature>